<dbReference type="GO" id="GO:0010073">
    <property type="term" value="P:meristem maintenance"/>
    <property type="evidence" value="ECO:0007669"/>
    <property type="project" value="InterPro"/>
</dbReference>
<proteinExistence type="predicted"/>
<dbReference type="Pfam" id="PF10536">
    <property type="entry name" value="PMD"/>
    <property type="match status" value="1"/>
</dbReference>
<evidence type="ECO:0000259" key="1">
    <source>
        <dbReference type="Pfam" id="PF10536"/>
    </source>
</evidence>
<dbReference type="PANTHER" id="PTHR46033">
    <property type="entry name" value="PROTEIN MAIN-LIKE 2"/>
    <property type="match status" value="1"/>
</dbReference>
<dbReference type="InterPro" id="IPR044824">
    <property type="entry name" value="MAIN-like"/>
</dbReference>
<comment type="caution">
    <text evidence="2">The sequence shown here is derived from an EMBL/GenBank/DDBJ whole genome shotgun (WGS) entry which is preliminary data.</text>
</comment>
<dbReference type="PANTHER" id="PTHR46033:SF32">
    <property type="entry name" value="EXPRESSED PROTEIN"/>
    <property type="match status" value="1"/>
</dbReference>
<dbReference type="OrthoDB" id="1572276at2759"/>
<feature type="domain" description="Aminotransferase-like plant mobile" evidence="1">
    <location>
        <begin position="83"/>
        <end position="203"/>
    </location>
</feature>
<sequence length="267" mass="29614">MANIEKLLIQESTVPIVSDGDPSRPAVRSAHFLLPRAGVGRLPTLPSPRCNAGPVLGDGLRVEFKGWAGSRKLWRRVRRGEGTLVQLAAFWSGDTNTFMFPWDEATVTLEDMAVLGGLPLFGKPVRARLPDAVLGDVDALKAVRSALNGSTYKKPTYAGWAKYFLERPQEEEATGGGETAGGLIEHGAFLAMWLSLFVFAAPPFDVVRPQEAFQMRAPMHILLLWVWERFPELRPDMASTTPGTDARRVPRATRWHDVHKALDPRMY</sequence>
<dbReference type="AlphaFoldDB" id="A0A6G1EB42"/>
<gene>
    <name evidence="2" type="ORF">E2562_011389</name>
</gene>
<name>A0A6G1EB42_9ORYZ</name>
<organism evidence="2 3">
    <name type="scientific">Oryza meyeriana var. granulata</name>
    <dbReference type="NCBI Taxonomy" id="110450"/>
    <lineage>
        <taxon>Eukaryota</taxon>
        <taxon>Viridiplantae</taxon>
        <taxon>Streptophyta</taxon>
        <taxon>Embryophyta</taxon>
        <taxon>Tracheophyta</taxon>
        <taxon>Spermatophyta</taxon>
        <taxon>Magnoliopsida</taxon>
        <taxon>Liliopsida</taxon>
        <taxon>Poales</taxon>
        <taxon>Poaceae</taxon>
        <taxon>BOP clade</taxon>
        <taxon>Oryzoideae</taxon>
        <taxon>Oryzeae</taxon>
        <taxon>Oryzinae</taxon>
        <taxon>Oryza</taxon>
        <taxon>Oryza meyeriana</taxon>
    </lineage>
</organism>
<evidence type="ECO:0000313" key="2">
    <source>
        <dbReference type="EMBL" id="KAF0921642.1"/>
    </source>
</evidence>
<protein>
    <recommendedName>
        <fullName evidence="1">Aminotransferase-like plant mobile domain-containing protein</fullName>
    </recommendedName>
</protein>
<dbReference type="InterPro" id="IPR019557">
    <property type="entry name" value="AminoTfrase-like_pln_mobile"/>
</dbReference>
<accession>A0A6G1EB42</accession>
<keyword evidence="3" id="KW-1185">Reference proteome</keyword>
<reference evidence="2 3" key="1">
    <citation type="submission" date="2019-11" db="EMBL/GenBank/DDBJ databases">
        <title>Whole genome sequence of Oryza granulata.</title>
        <authorList>
            <person name="Li W."/>
        </authorList>
    </citation>
    <scope>NUCLEOTIDE SEQUENCE [LARGE SCALE GENOMIC DNA]</scope>
    <source>
        <strain evidence="3">cv. Menghai</strain>
        <tissue evidence="2">Leaf</tissue>
    </source>
</reference>
<evidence type="ECO:0000313" key="3">
    <source>
        <dbReference type="Proteomes" id="UP000479710"/>
    </source>
</evidence>
<dbReference type="EMBL" id="SPHZ02000004">
    <property type="protein sequence ID" value="KAF0921642.1"/>
    <property type="molecule type" value="Genomic_DNA"/>
</dbReference>
<dbReference type="Proteomes" id="UP000479710">
    <property type="component" value="Unassembled WGS sequence"/>
</dbReference>